<keyword evidence="1" id="KW-1133">Transmembrane helix</keyword>
<comment type="caution">
    <text evidence="2">The sequence shown here is derived from an EMBL/GenBank/DDBJ whole genome shotgun (WGS) entry which is preliminary data.</text>
</comment>
<dbReference type="SUPFAM" id="SSF52317">
    <property type="entry name" value="Class I glutamine amidotransferase-like"/>
    <property type="match status" value="1"/>
</dbReference>
<accession>A0A235BZA3</accession>
<feature type="transmembrane region" description="Helical" evidence="1">
    <location>
        <begin position="37"/>
        <end position="55"/>
    </location>
</feature>
<organism evidence="2 3">
    <name type="scientific">candidate division WOR-3 bacterium JGI_Cruoil_03_44_89</name>
    <dbReference type="NCBI Taxonomy" id="1973748"/>
    <lineage>
        <taxon>Bacteria</taxon>
        <taxon>Bacteria division WOR-3</taxon>
    </lineage>
</organism>
<dbReference type="AlphaFoldDB" id="A0A235BZA3"/>
<evidence type="ECO:0008006" key="4">
    <source>
        <dbReference type="Google" id="ProtNLM"/>
    </source>
</evidence>
<sequence length="623" mass="70370">MFYLPNIYIFILLLCVGVFLVFLFYKRDSRIAKGLRITSIVILLFLLLEPVIYAFRSNDTLAILIDTSKSMEPKRDTVSWWLRELDSNPVKKRYFWFDTTLYNGKTGGGATDITRAIECLPSHIGGVLLLSDGIYTRGKDPRTVDCPVPIYAIPVEGKAEGNFRIADYNRNYYVYKGDTATVKVIIEGEGVEKEPAWLVLTEGEKEISRTSVLLAPDGVRKSCGLHLVPEMPGVHIYTLTLGTDGKEDKVTFPMNVMDRRIGVLYISDSPSFNLKFVKSSVEEDQNIEFHSVVQLAGDRWLVDGNMKMGNVHIGDYIREIDPDVVFLEDLEPPSVKDYIDEGGRCFMIGKGHLSPFIFGGRPDREGRIELVERQLGILDRTPPSLVFFDVMGVKRGTKMLAVSPDIKTAQGNMPVFASMAYGGGEVYSIASGDLTPICFSQNRSPHFWTGFIRWVAKRGEDIHIETDKAVYRLGESIRIRAETREAMEVDIPVEIRSVEGENVIARYKEEKYLYKKSPTTYELVIDYLPPGRYEYGLKVGKNPMKGEFYVEEPEAEEPTPYVDRGLLTAIAVKSGGKVIQNPEGIEISMGGDREKYPLFPSRSPLPLVLLVFLLSIEWWVLRR</sequence>
<dbReference type="PANTHER" id="PTHR37947:SF1">
    <property type="entry name" value="BLL2462 PROTEIN"/>
    <property type="match status" value="1"/>
</dbReference>
<name>A0A235BZA3_UNCW3</name>
<dbReference type="Proteomes" id="UP000215215">
    <property type="component" value="Unassembled WGS sequence"/>
</dbReference>
<keyword evidence="1" id="KW-0812">Transmembrane</keyword>
<feature type="transmembrane region" description="Helical" evidence="1">
    <location>
        <begin position="603"/>
        <end position="621"/>
    </location>
</feature>
<dbReference type="PANTHER" id="PTHR37947">
    <property type="entry name" value="BLL2462 PROTEIN"/>
    <property type="match status" value="1"/>
</dbReference>
<proteinExistence type="predicted"/>
<reference evidence="2 3" key="1">
    <citation type="submission" date="2017-07" db="EMBL/GenBank/DDBJ databases">
        <title>Recovery of genomes from metagenomes via a dereplication, aggregation, and scoring strategy.</title>
        <authorList>
            <person name="Sieber C.M."/>
            <person name="Probst A.J."/>
            <person name="Sharrar A."/>
            <person name="Thomas B.C."/>
            <person name="Hess M."/>
            <person name="Tringe S.G."/>
            <person name="Banfield J.F."/>
        </authorList>
    </citation>
    <scope>NUCLEOTIDE SEQUENCE [LARGE SCALE GENOMIC DNA]</scope>
    <source>
        <strain evidence="2">JGI_Cruoil_03_44_89</strain>
    </source>
</reference>
<keyword evidence="1" id="KW-0472">Membrane</keyword>
<dbReference type="InterPro" id="IPR029062">
    <property type="entry name" value="Class_I_gatase-like"/>
</dbReference>
<evidence type="ECO:0000313" key="3">
    <source>
        <dbReference type="Proteomes" id="UP000215215"/>
    </source>
</evidence>
<feature type="transmembrane region" description="Helical" evidence="1">
    <location>
        <begin position="6"/>
        <end position="25"/>
    </location>
</feature>
<gene>
    <name evidence="2" type="ORF">CH333_00515</name>
</gene>
<protein>
    <recommendedName>
        <fullName evidence="4">Glutamine amidotransferase domain-containing protein</fullName>
    </recommendedName>
</protein>
<evidence type="ECO:0000256" key="1">
    <source>
        <dbReference type="SAM" id="Phobius"/>
    </source>
</evidence>
<evidence type="ECO:0000313" key="2">
    <source>
        <dbReference type="EMBL" id="OYD17542.1"/>
    </source>
</evidence>
<dbReference type="EMBL" id="NOZQ01000005">
    <property type="protein sequence ID" value="OYD17542.1"/>
    <property type="molecule type" value="Genomic_DNA"/>
</dbReference>